<keyword evidence="2" id="KW-0067">ATP-binding</keyword>
<dbReference type="Proteomes" id="UP000032900">
    <property type="component" value="Unassembled WGS sequence"/>
</dbReference>
<dbReference type="InterPro" id="IPR020845">
    <property type="entry name" value="AMP-binding_CS"/>
</dbReference>
<dbReference type="InterPro" id="IPR042099">
    <property type="entry name" value="ANL_N_sf"/>
</dbReference>
<name>A0A0E9LSA7_9BACT</name>
<proteinExistence type="predicted"/>
<dbReference type="PANTHER" id="PTHR43272">
    <property type="entry name" value="LONG-CHAIN-FATTY-ACID--COA LIGASE"/>
    <property type="match status" value="1"/>
</dbReference>
<dbReference type="GO" id="GO:0005524">
    <property type="term" value="F:ATP binding"/>
    <property type="evidence" value="ECO:0007669"/>
    <property type="project" value="UniProtKB-KW"/>
</dbReference>
<accession>A0A0E9LSA7</accession>
<organism evidence="4 5">
    <name type="scientific">Geofilum rubicundum JCM 15548</name>
    <dbReference type="NCBI Taxonomy" id="1236989"/>
    <lineage>
        <taxon>Bacteria</taxon>
        <taxon>Pseudomonadati</taxon>
        <taxon>Bacteroidota</taxon>
        <taxon>Bacteroidia</taxon>
        <taxon>Marinilabiliales</taxon>
        <taxon>Marinilabiliaceae</taxon>
        <taxon>Geofilum</taxon>
    </lineage>
</organism>
<dbReference type="InterPro" id="IPR000873">
    <property type="entry name" value="AMP-dep_synth/lig_dom"/>
</dbReference>
<dbReference type="SUPFAM" id="SSF56801">
    <property type="entry name" value="Acetyl-CoA synthetase-like"/>
    <property type="match status" value="1"/>
</dbReference>
<keyword evidence="5" id="KW-1185">Reference proteome</keyword>
<dbReference type="STRING" id="1236989.JCM15548_242"/>
<sequence>MTIERTFDLLENLRQNHNRPDVLVAKREGQWIKFSAEDYSRTAKRFSYGLMSKGFKKGDKIATISNNRPEWNMVDMGMSMLGVVHVPIYPTLGEEEFKYILQHSDARMLLVSDKALYNKLKPIVDELENLTFIFTFNFYEDIPHWGEITRIGENARVKCKDELKAIRDQISPDDLVSIIYTSGTTGMPKGVMLSHRNFISNVMATSSLYPLNPGDRILSFLPLCHVFERMVNYLFQYKGCSVHYAESIGTLSQNMVEIQANAFATVPRVIERIYDRIVSKGEDLTGLKRLIFFQALKLGEKYRVNGKHHFWYGFRLKLARKLVFSKWQKAFGGQLRFVVSGGAALQPRLSRLFFAAGIPLLEGYGLTETSPVIAVNHLSKPDSLYIGTVGPVLNNVEVKIDEDGEILVKGPNVMLGYYKAPEATEEVIDKDGWFHTGDIGRFVKDKFLKITDRKKEMFKTSSGKYIAPQMIENMLKESFFIEQVMVVGENEKFASALLLPNFEYLHGWAHDHRIHFRDNRELITLPKVLKKFQKEVDTYNRQLGKHEQIKRFRLVFEDWTANTGELSPTLKLRRRTLYKKYAHVLREIYAYSEGEENRGKHKFEE</sequence>
<dbReference type="Gene3D" id="3.40.50.12780">
    <property type="entry name" value="N-terminal domain of ligase-like"/>
    <property type="match status" value="2"/>
</dbReference>
<dbReference type="GO" id="GO:0004467">
    <property type="term" value="F:long-chain fatty acid-CoA ligase activity"/>
    <property type="evidence" value="ECO:0007669"/>
    <property type="project" value="TreeGrafter"/>
</dbReference>
<gene>
    <name evidence="4" type="ORF">JCM15548_242</name>
</gene>
<feature type="domain" description="AMP-dependent synthetase/ligase" evidence="3">
    <location>
        <begin position="15"/>
        <end position="418"/>
    </location>
</feature>
<dbReference type="PANTHER" id="PTHR43272:SF33">
    <property type="entry name" value="AMP-BINDING DOMAIN-CONTAINING PROTEIN-RELATED"/>
    <property type="match status" value="1"/>
</dbReference>
<dbReference type="PROSITE" id="PS00455">
    <property type="entry name" value="AMP_BINDING"/>
    <property type="match status" value="1"/>
</dbReference>
<dbReference type="Pfam" id="PF00501">
    <property type="entry name" value="AMP-binding"/>
    <property type="match status" value="1"/>
</dbReference>
<dbReference type="EMBL" id="BAZW01000001">
    <property type="protein sequence ID" value="GAO28178.1"/>
    <property type="molecule type" value="Genomic_DNA"/>
</dbReference>
<evidence type="ECO:0000313" key="5">
    <source>
        <dbReference type="Proteomes" id="UP000032900"/>
    </source>
</evidence>
<keyword evidence="4" id="KW-0436">Ligase</keyword>
<dbReference type="CDD" id="cd05907">
    <property type="entry name" value="VL_LC_FACS_like"/>
    <property type="match status" value="1"/>
</dbReference>
<evidence type="ECO:0000256" key="2">
    <source>
        <dbReference type="ARBA" id="ARBA00022840"/>
    </source>
</evidence>
<dbReference type="OrthoDB" id="9803968at2"/>
<dbReference type="Pfam" id="PF23562">
    <property type="entry name" value="AMP-binding_C_3"/>
    <property type="match status" value="1"/>
</dbReference>
<dbReference type="RefSeq" id="WP_062122048.1">
    <property type="nucleotide sequence ID" value="NZ_BAZW01000001.1"/>
</dbReference>
<evidence type="ECO:0000313" key="4">
    <source>
        <dbReference type="EMBL" id="GAO28178.1"/>
    </source>
</evidence>
<reference evidence="4 5" key="1">
    <citation type="journal article" date="2015" name="Microbes Environ.">
        <title>Distribution and evolution of nitrogen fixation genes in the phylum bacteroidetes.</title>
        <authorList>
            <person name="Inoue J."/>
            <person name="Oshima K."/>
            <person name="Suda W."/>
            <person name="Sakamoto M."/>
            <person name="Iino T."/>
            <person name="Noda S."/>
            <person name="Hongoh Y."/>
            <person name="Hattori M."/>
            <person name="Ohkuma M."/>
        </authorList>
    </citation>
    <scope>NUCLEOTIDE SEQUENCE [LARGE SCALE GENOMIC DNA]</scope>
    <source>
        <strain evidence="4">JCM 15548</strain>
    </source>
</reference>
<evidence type="ECO:0000259" key="3">
    <source>
        <dbReference type="Pfam" id="PF00501"/>
    </source>
</evidence>
<keyword evidence="1" id="KW-0547">Nucleotide-binding</keyword>
<comment type="caution">
    <text evidence="4">The sequence shown here is derived from an EMBL/GenBank/DDBJ whole genome shotgun (WGS) entry which is preliminary data.</text>
</comment>
<protein>
    <submittedName>
        <fullName evidence="4">Long-chain-fatty-acid-CoA ligase</fullName>
    </submittedName>
</protein>
<dbReference type="GO" id="GO:0016020">
    <property type="term" value="C:membrane"/>
    <property type="evidence" value="ECO:0007669"/>
    <property type="project" value="TreeGrafter"/>
</dbReference>
<dbReference type="AlphaFoldDB" id="A0A0E9LSA7"/>
<evidence type="ECO:0000256" key="1">
    <source>
        <dbReference type="ARBA" id="ARBA00022741"/>
    </source>
</evidence>